<dbReference type="Proteomes" id="UP000677054">
    <property type="component" value="Unassembled WGS sequence"/>
</dbReference>
<protein>
    <recommendedName>
        <fullName evidence="9">Partial AB-hydrolase lipase domain-containing protein</fullName>
    </recommendedName>
</protein>
<evidence type="ECO:0000313" key="10">
    <source>
        <dbReference type="EMBL" id="CAD7249380.1"/>
    </source>
</evidence>
<keyword evidence="5" id="KW-0443">Lipid metabolism</keyword>
<dbReference type="Gene3D" id="3.40.50.1820">
    <property type="entry name" value="alpha/beta hydrolase"/>
    <property type="match status" value="1"/>
</dbReference>
<feature type="chain" id="PRO_5036403163" description="Partial AB-hydrolase lipase domain-containing protein" evidence="8">
    <location>
        <begin position="21"/>
        <end position="447"/>
    </location>
</feature>
<feature type="active site" description="Nucleophile" evidence="7">
    <location>
        <position position="218"/>
    </location>
</feature>
<proteinExistence type="inferred from homology"/>
<accession>A0A7R9FN31</accession>
<dbReference type="InterPro" id="IPR025483">
    <property type="entry name" value="Lipase_euk"/>
</dbReference>
<feature type="active site" description="Charge relay system" evidence="7">
    <location>
        <position position="421"/>
    </location>
</feature>
<organism evidence="10">
    <name type="scientific">Darwinula stevensoni</name>
    <dbReference type="NCBI Taxonomy" id="69355"/>
    <lineage>
        <taxon>Eukaryota</taxon>
        <taxon>Metazoa</taxon>
        <taxon>Ecdysozoa</taxon>
        <taxon>Arthropoda</taxon>
        <taxon>Crustacea</taxon>
        <taxon>Oligostraca</taxon>
        <taxon>Ostracoda</taxon>
        <taxon>Podocopa</taxon>
        <taxon>Podocopida</taxon>
        <taxon>Darwinulocopina</taxon>
        <taxon>Darwinuloidea</taxon>
        <taxon>Darwinulidae</taxon>
        <taxon>Darwinula</taxon>
    </lineage>
</organism>
<keyword evidence="2 8" id="KW-0732">Signal</keyword>
<dbReference type="SUPFAM" id="SSF53474">
    <property type="entry name" value="alpha/beta-Hydrolases"/>
    <property type="match status" value="1"/>
</dbReference>
<keyword evidence="11" id="KW-1185">Reference proteome</keyword>
<comment type="similarity">
    <text evidence="1">Belongs to the AB hydrolase superfamily. Lipase family.</text>
</comment>
<dbReference type="FunFam" id="3.40.50.1820:FF:000021">
    <property type="entry name" value="Lipase"/>
    <property type="match status" value="1"/>
</dbReference>
<dbReference type="GO" id="GO:0016788">
    <property type="term" value="F:hydrolase activity, acting on ester bonds"/>
    <property type="evidence" value="ECO:0007669"/>
    <property type="project" value="InterPro"/>
</dbReference>
<keyword evidence="3" id="KW-0378">Hydrolase</keyword>
<evidence type="ECO:0000256" key="8">
    <source>
        <dbReference type="SAM" id="SignalP"/>
    </source>
</evidence>
<dbReference type="InterPro" id="IPR006693">
    <property type="entry name" value="AB_hydrolase_lipase"/>
</dbReference>
<dbReference type="OrthoDB" id="9974421at2759"/>
<name>A0A7R9FN31_9CRUS</name>
<evidence type="ECO:0000256" key="4">
    <source>
        <dbReference type="ARBA" id="ARBA00022963"/>
    </source>
</evidence>
<keyword evidence="4" id="KW-0442">Lipid degradation</keyword>
<evidence type="ECO:0000313" key="11">
    <source>
        <dbReference type="Proteomes" id="UP000677054"/>
    </source>
</evidence>
<keyword evidence="6" id="KW-0325">Glycoprotein</keyword>
<sequence length="447" mass="50426">MSKFSMLALALLSLASASYSRVLEDDIAAIIRERLGGDADPRESAQFVRETLEALQAAGGIRGRRGPPRVSQEIDDDLDLDTPELIAKYGYPSETHTITTADGYIIDMHRIPYGLSGPGEGPRIPILLQHGLLSSSACWVLNGPENGLGFLLADAGYDVWLGNVRGNTYARNHVSMTPDDGAFWSFSWDQMGEFDVPAMLDEILQTTGQDKLHYVGHSMGTIVFWVMSDMRPEYRDHILSMHGMGPVAKVHHMTSPIRLIAPFADQIQWLLEMLGLHEFMPSSAFMDFLAAFICTEDWSQFICESVIFLLCGFDEAQMDEALIPMIVAHNPAGTSTQNVVHFAQLVNSERFQHFNWGREGNLEHYGQEQPPEYDLTKVNTPVFLYYGDNDWLADPEDVVWLASELPSLIDNYRVPFDAWNHLDFLWGIDVKEFLFNRLLEMIKIFEP</sequence>
<evidence type="ECO:0000256" key="5">
    <source>
        <dbReference type="ARBA" id="ARBA00023098"/>
    </source>
</evidence>
<dbReference type="GO" id="GO:0016042">
    <property type="term" value="P:lipid catabolic process"/>
    <property type="evidence" value="ECO:0007669"/>
    <property type="project" value="UniProtKB-KW"/>
</dbReference>
<dbReference type="PIRSF" id="PIRSF000862">
    <property type="entry name" value="Steryl_ester_lip"/>
    <property type="match status" value="1"/>
</dbReference>
<evidence type="ECO:0000256" key="1">
    <source>
        <dbReference type="ARBA" id="ARBA00010701"/>
    </source>
</evidence>
<dbReference type="EMBL" id="LR901777">
    <property type="protein sequence ID" value="CAD7249380.1"/>
    <property type="molecule type" value="Genomic_DNA"/>
</dbReference>
<evidence type="ECO:0000256" key="7">
    <source>
        <dbReference type="PIRSR" id="PIRSR000862-1"/>
    </source>
</evidence>
<gene>
    <name evidence="10" type="ORF">DSTB1V02_LOCUS9177</name>
</gene>
<evidence type="ECO:0000256" key="2">
    <source>
        <dbReference type="ARBA" id="ARBA00022729"/>
    </source>
</evidence>
<dbReference type="InterPro" id="IPR029058">
    <property type="entry name" value="AB_hydrolase_fold"/>
</dbReference>
<dbReference type="EMBL" id="CAJPEV010002260">
    <property type="protein sequence ID" value="CAG0896315.1"/>
    <property type="molecule type" value="Genomic_DNA"/>
</dbReference>
<reference evidence="10" key="1">
    <citation type="submission" date="2020-11" db="EMBL/GenBank/DDBJ databases">
        <authorList>
            <person name="Tran Van P."/>
        </authorList>
    </citation>
    <scope>NUCLEOTIDE SEQUENCE</scope>
</reference>
<evidence type="ECO:0000259" key="9">
    <source>
        <dbReference type="Pfam" id="PF04083"/>
    </source>
</evidence>
<feature type="active site" description="Charge relay system" evidence="7">
    <location>
        <position position="390"/>
    </location>
</feature>
<dbReference type="PANTHER" id="PTHR11005">
    <property type="entry name" value="LYSOSOMAL ACID LIPASE-RELATED"/>
    <property type="match status" value="1"/>
</dbReference>
<feature type="signal peptide" evidence="8">
    <location>
        <begin position="1"/>
        <end position="20"/>
    </location>
</feature>
<feature type="domain" description="Partial AB-hydrolase lipase" evidence="9">
    <location>
        <begin position="83"/>
        <end position="143"/>
    </location>
</feature>
<evidence type="ECO:0000256" key="3">
    <source>
        <dbReference type="ARBA" id="ARBA00022801"/>
    </source>
</evidence>
<dbReference type="Pfam" id="PF04083">
    <property type="entry name" value="Abhydro_lipase"/>
    <property type="match status" value="1"/>
</dbReference>
<dbReference type="AlphaFoldDB" id="A0A7R9FN31"/>
<evidence type="ECO:0000256" key="6">
    <source>
        <dbReference type="ARBA" id="ARBA00023180"/>
    </source>
</evidence>